<dbReference type="EnsemblFungi" id="FOXG_17300T0">
    <property type="protein sequence ID" value="FOXG_17300P0"/>
    <property type="gene ID" value="FOXG_17300"/>
</dbReference>
<dbReference type="STRING" id="426428.A0A0C4DIR2"/>
<dbReference type="VEuPathDB" id="FungiDB:FOXG_17300"/>
<name>A0A0C4DIR2_FUSOF</name>
<evidence type="ECO:0000313" key="1">
    <source>
        <dbReference type="EnsemblFungi" id="FOXG_17300P0"/>
    </source>
</evidence>
<evidence type="ECO:0000313" key="2">
    <source>
        <dbReference type="Proteomes" id="UP000002489"/>
    </source>
</evidence>
<organism evidence="1 2">
    <name type="scientific">Fusarium oxysporum (strain Fo5176)</name>
    <name type="common">Fusarium vascular wilt</name>
    <dbReference type="NCBI Taxonomy" id="660025"/>
    <lineage>
        <taxon>Eukaryota</taxon>
        <taxon>Fungi</taxon>
        <taxon>Dikarya</taxon>
        <taxon>Ascomycota</taxon>
        <taxon>Pezizomycotina</taxon>
        <taxon>Sordariomycetes</taxon>
        <taxon>Hypocreomycetidae</taxon>
        <taxon>Hypocreales</taxon>
        <taxon>Nectriaceae</taxon>
        <taxon>Fusarium</taxon>
        <taxon>Fusarium oxysporum species complex</taxon>
    </lineage>
</organism>
<dbReference type="AlphaFoldDB" id="A0A0C4DIR2"/>
<sequence>MHSACHDSKEFFFLDPNGRKKHLSSNQASDILRSRTQDLITPWTLSLYRQAALVIAKRYLAKLVEKSNFYYPSSAGDLIYIASKRFPLQKARKMYNHMPVYGRKASEHINAMPLWRAYKLQIYFTAKGLIDYFLVEEDLSLPTTGGALAGSGLAMASMSQEEGKLFKDLKADII</sequence>
<protein>
    <submittedName>
        <fullName evidence="1">Uncharacterized protein</fullName>
    </submittedName>
</protein>
<dbReference type="Proteomes" id="UP000002489">
    <property type="component" value="Unassembled WGS sequence"/>
</dbReference>
<gene>
    <name evidence="1" type="primary">28958074</name>
</gene>
<accession>A0A0C4DIR2</accession>
<reference evidence="2" key="1">
    <citation type="journal article" date="2012" name="Mol. Plant Microbe Interact.">
        <title>A highly conserved effector in Fusarium oxysporum is required for full virulence on Arabidopsis.</title>
        <authorList>
            <person name="Thatcher L.F."/>
            <person name="Gardiner D.M."/>
            <person name="Kazan K."/>
            <person name="Manners J."/>
        </authorList>
    </citation>
    <scope>NUCLEOTIDE SEQUENCE [LARGE SCALE GENOMIC DNA]</scope>
    <source>
        <strain evidence="2">Fo5176</strain>
    </source>
</reference>
<reference evidence="1" key="2">
    <citation type="submission" date="2025-08" db="UniProtKB">
        <authorList>
            <consortium name="EnsemblFungi"/>
        </authorList>
    </citation>
    <scope>IDENTIFICATION</scope>
    <source>
        <strain evidence="1">4287 / CBS 123668 / FGSC 9935 / NRRL 34936</strain>
    </source>
</reference>
<proteinExistence type="predicted"/>